<evidence type="ECO:0008006" key="4">
    <source>
        <dbReference type="Google" id="ProtNLM"/>
    </source>
</evidence>
<dbReference type="Proteomes" id="UP000613743">
    <property type="component" value="Unassembled WGS sequence"/>
</dbReference>
<keyword evidence="3" id="KW-1185">Reference proteome</keyword>
<protein>
    <recommendedName>
        <fullName evidence="4">DUF1145 domain-containing protein</fullName>
    </recommendedName>
</protein>
<dbReference type="AlphaFoldDB" id="A0A917NBW9"/>
<reference evidence="2" key="1">
    <citation type="journal article" date="2014" name="Int. J. Syst. Evol. Microbiol.">
        <title>Complete genome sequence of Corynebacterium casei LMG S-19264T (=DSM 44701T), isolated from a smear-ripened cheese.</title>
        <authorList>
            <consortium name="US DOE Joint Genome Institute (JGI-PGF)"/>
            <person name="Walter F."/>
            <person name="Albersmeier A."/>
            <person name="Kalinowski J."/>
            <person name="Ruckert C."/>
        </authorList>
    </citation>
    <scope>NUCLEOTIDE SEQUENCE</scope>
    <source>
        <strain evidence="2">JCM 30804</strain>
    </source>
</reference>
<comment type="caution">
    <text evidence="2">The sequence shown here is derived from an EMBL/GenBank/DDBJ whole genome shotgun (WGS) entry which is preliminary data.</text>
</comment>
<keyword evidence="1" id="KW-1133">Transmembrane helix</keyword>
<evidence type="ECO:0000256" key="1">
    <source>
        <dbReference type="SAM" id="Phobius"/>
    </source>
</evidence>
<keyword evidence="1" id="KW-0472">Membrane</keyword>
<dbReference type="RefSeq" id="WP_188920251.1">
    <property type="nucleotide sequence ID" value="NZ_BMPZ01000004.1"/>
</dbReference>
<feature type="transmembrane region" description="Helical" evidence="1">
    <location>
        <begin position="31"/>
        <end position="53"/>
    </location>
</feature>
<dbReference type="EMBL" id="BMPZ01000004">
    <property type="protein sequence ID" value="GGI81986.1"/>
    <property type="molecule type" value="Genomic_DNA"/>
</dbReference>
<evidence type="ECO:0000313" key="3">
    <source>
        <dbReference type="Proteomes" id="UP000613743"/>
    </source>
</evidence>
<gene>
    <name evidence="2" type="ORF">GCM10009332_19060</name>
</gene>
<reference evidence="2" key="2">
    <citation type="submission" date="2020-09" db="EMBL/GenBank/DDBJ databases">
        <authorList>
            <person name="Sun Q."/>
            <person name="Ohkuma M."/>
        </authorList>
    </citation>
    <scope>NUCLEOTIDE SEQUENCE</scope>
    <source>
        <strain evidence="2">JCM 30804</strain>
    </source>
</reference>
<evidence type="ECO:0000313" key="2">
    <source>
        <dbReference type="EMBL" id="GGI81986.1"/>
    </source>
</evidence>
<feature type="transmembrane region" description="Helical" evidence="1">
    <location>
        <begin position="6"/>
        <end position="24"/>
    </location>
</feature>
<name>A0A917NBW9_9GAMM</name>
<keyword evidence="1" id="KW-0812">Transmembrane</keyword>
<dbReference type="PANTHER" id="PTHR38775">
    <property type="entry name" value="INNER MEMBRANE PROTEIN-RELATED"/>
    <property type="match status" value="1"/>
</dbReference>
<dbReference type="PANTHER" id="PTHR38775:SF1">
    <property type="entry name" value="INNER MEMBRANE PROTEIN"/>
    <property type="match status" value="1"/>
</dbReference>
<dbReference type="InterPro" id="IPR009525">
    <property type="entry name" value="DUF1145"/>
</dbReference>
<sequence>MKVLVTLGKLITLFAWLIMFYNLAMPFEGKIALLLNVLLMITCVMHAVQAFIFHSLFKQLMTLKLRDYLQVMLFGVFTLLEYRQRVLKQGQ</sequence>
<dbReference type="Pfam" id="PF06611">
    <property type="entry name" value="DUF1145"/>
    <property type="match status" value="1"/>
</dbReference>
<proteinExistence type="predicted"/>
<feature type="transmembrane region" description="Helical" evidence="1">
    <location>
        <begin position="65"/>
        <end position="82"/>
    </location>
</feature>
<organism evidence="2 3">
    <name type="scientific">Shewanella gelidii</name>
    <dbReference type="NCBI Taxonomy" id="1642821"/>
    <lineage>
        <taxon>Bacteria</taxon>
        <taxon>Pseudomonadati</taxon>
        <taxon>Pseudomonadota</taxon>
        <taxon>Gammaproteobacteria</taxon>
        <taxon>Alteromonadales</taxon>
        <taxon>Shewanellaceae</taxon>
        <taxon>Shewanella</taxon>
    </lineage>
</organism>
<accession>A0A917NBW9</accession>